<evidence type="ECO:0000313" key="1">
    <source>
        <dbReference type="EMBL" id="ETA74067.1"/>
    </source>
</evidence>
<dbReference type="PATRIC" id="fig|1392007.3.peg.1126"/>
<organism evidence="1 2">
    <name type="scientific">Ligilactobacillus equi DPC 6820</name>
    <dbReference type="NCBI Taxonomy" id="1392007"/>
    <lineage>
        <taxon>Bacteria</taxon>
        <taxon>Bacillati</taxon>
        <taxon>Bacillota</taxon>
        <taxon>Bacilli</taxon>
        <taxon>Lactobacillales</taxon>
        <taxon>Lactobacillaceae</taxon>
        <taxon>Ligilactobacillus</taxon>
    </lineage>
</organism>
<accession>V7HVX5</accession>
<name>V7HVX5_9LACO</name>
<protein>
    <submittedName>
        <fullName evidence="1">Uncharacterized protein</fullName>
    </submittedName>
</protein>
<evidence type="ECO:0000313" key="2">
    <source>
        <dbReference type="Proteomes" id="UP000018559"/>
    </source>
</evidence>
<sequence>MEKIIFNSTPDYRIQVLFYENGHNFIMVNSRKDASSIAKSGVPGYGKYPEAEVNRMINFLER</sequence>
<dbReference type="EMBL" id="AWWH01000130">
    <property type="protein sequence ID" value="ETA74067.1"/>
    <property type="molecule type" value="Genomic_DNA"/>
</dbReference>
<keyword evidence="2" id="KW-1185">Reference proteome</keyword>
<comment type="caution">
    <text evidence="1">The sequence shown here is derived from an EMBL/GenBank/DDBJ whole genome shotgun (WGS) entry which is preliminary data.</text>
</comment>
<proteinExistence type="predicted"/>
<dbReference type="Proteomes" id="UP000018559">
    <property type="component" value="Unassembled WGS sequence"/>
</dbReference>
<gene>
    <name evidence="1" type="ORF">LEQ_1527c</name>
</gene>
<dbReference type="AlphaFoldDB" id="V7HVX5"/>
<dbReference type="RefSeq" id="WP_023859724.1">
    <property type="nucleotide sequence ID" value="NZ_AWWH01000130.1"/>
</dbReference>
<reference evidence="1 2" key="1">
    <citation type="journal article" date="2014" name="Genome Announc.">
        <title>The Genome of the Predominant Equine Lactobacillus Species, Lactobacillus equi, Is Reflective of Its Lifestyle Adaptations to an Herbivorous Host.</title>
        <authorList>
            <person name="O'Donnell M.M."/>
            <person name="Harris H.M."/>
            <person name="O'Toole P.W."/>
            <person name="Ross R.P."/>
        </authorList>
    </citation>
    <scope>NUCLEOTIDE SEQUENCE [LARGE SCALE GENOMIC DNA]</scope>
    <source>
        <strain evidence="1 2">DPC 6820</strain>
    </source>
</reference>